<name>A0AAX6FNZ4_IRIPA</name>
<evidence type="ECO:0000256" key="1">
    <source>
        <dbReference type="SAM" id="MobiDB-lite"/>
    </source>
</evidence>
<dbReference type="Pfam" id="PF03004">
    <property type="entry name" value="Transposase_24"/>
    <property type="match status" value="1"/>
</dbReference>
<evidence type="ECO:0000313" key="2">
    <source>
        <dbReference type="EMBL" id="KAJ6818114.1"/>
    </source>
</evidence>
<dbReference type="Proteomes" id="UP001140949">
    <property type="component" value="Unassembled WGS sequence"/>
</dbReference>
<gene>
    <name evidence="2" type="ORF">M6B38_407225</name>
</gene>
<feature type="compositionally biased region" description="Low complexity" evidence="1">
    <location>
        <begin position="46"/>
        <end position="57"/>
    </location>
</feature>
<dbReference type="InterPro" id="IPR004252">
    <property type="entry name" value="Probable_transposase_24"/>
</dbReference>
<feature type="compositionally biased region" description="Polar residues" evidence="1">
    <location>
        <begin position="58"/>
        <end position="69"/>
    </location>
</feature>
<keyword evidence="3" id="KW-1185">Reference proteome</keyword>
<evidence type="ECO:0000313" key="3">
    <source>
        <dbReference type="Proteomes" id="UP001140949"/>
    </source>
</evidence>
<feature type="region of interest" description="Disordered" evidence="1">
    <location>
        <begin position="45"/>
        <end position="76"/>
    </location>
</feature>
<dbReference type="AlphaFoldDB" id="A0AAX6FNZ4"/>
<organism evidence="2 3">
    <name type="scientific">Iris pallida</name>
    <name type="common">Sweet iris</name>
    <dbReference type="NCBI Taxonomy" id="29817"/>
    <lineage>
        <taxon>Eukaryota</taxon>
        <taxon>Viridiplantae</taxon>
        <taxon>Streptophyta</taxon>
        <taxon>Embryophyta</taxon>
        <taxon>Tracheophyta</taxon>
        <taxon>Spermatophyta</taxon>
        <taxon>Magnoliopsida</taxon>
        <taxon>Liliopsida</taxon>
        <taxon>Asparagales</taxon>
        <taxon>Iridaceae</taxon>
        <taxon>Iridoideae</taxon>
        <taxon>Irideae</taxon>
        <taxon>Iris</taxon>
    </lineage>
</organism>
<comment type="caution">
    <text evidence="2">The sequence shown here is derived from an EMBL/GenBank/DDBJ whole genome shotgun (WGS) entry which is preliminary data.</text>
</comment>
<reference evidence="2" key="2">
    <citation type="submission" date="2023-04" db="EMBL/GenBank/DDBJ databases">
        <authorList>
            <person name="Bruccoleri R.E."/>
            <person name="Oakeley E.J."/>
            <person name="Faust A.-M."/>
            <person name="Dessus-Babus S."/>
            <person name="Altorfer M."/>
            <person name="Burckhardt D."/>
            <person name="Oertli M."/>
            <person name="Naumann U."/>
            <person name="Petersen F."/>
            <person name="Wong J."/>
        </authorList>
    </citation>
    <scope>NUCLEOTIDE SEQUENCE</scope>
    <source>
        <strain evidence="2">GSM-AAB239-AS_SAM_17_03QT</strain>
        <tissue evidence="2">Leaf</tissue>
    </source>
</reference>
<dbReference type="PANTHER" id="PTHR33018:SF37">
    <property type="entry name" value="TRANSPOSASE TNP1_EN_SPM-LIKE DOMAIN-CONTAINING PROTEIN"/>
    <property type="match status" value="1"/>
</dbReference>
<reference evidence="2" key="1">
    <citation type="journal article" date="2023" name="GigaByte">
        <title>Genome assembly of the bearded iris, Iris pallida Lam.</title>
        <authorList>
            <person name="Bruccoleri R.E."/>
            <person name="Oakeley E.J."/>
            <person name="Faust A.M.E."/>
            <person name="Altorfer M."/>
            <person name="Dessus-Babus S."/>
            <person name="Burckhardt D."/>
            <person name="Oertli M."/>
            <person name="Naumann U."/>
            <person name="Petersen F."/>
            <person name="Wong J."/>
        </authorList>
    </citation>
    <scope>NUCLEOTIDE SEQUENCE</scope>
    <source>
        <strain evidence="2">GSM-AAB239-AS_SAM_17_03QT</strain>
    </source>
</reference>
<accession>A0AAX6FNZ4</accession>
<dbReference type="PANTHER" id="PTHR33018">
    <property type="entry name" value="OS10G0338966 PROTEIN-RELATED"/>
    <property type="match status" value="1"/>
</dbReference>
<dbReference type="EMBL" id="JANAVB010027397">
    <property type="protein sequence ID" value="KAJ6818114.1"/>
    <property type="molecule type" value="Genomic_DNA"/>
</dbReference>
<sequence>MCMLQETSFILHIGRVSGVQEEPYVVNEKYNEYKRLSTEKLFDTMSSSVGNSTPNSSQHTSNLPSSVSSGNGGPKEKKKIIVQVDGSVVGKYAKDWSTDTGGYIKSYIPISYTDFSKVPNNFKDDVWNALMGDYELDVPPEVARPLLEPSWSQKFRTYKHTLRQHYLRKNITEVPKGVDPDIWRKFLENENGQKKKEECERNAKNRSKLEFSHCLGRCTYAQKKYMMQEENSEISVSRVDTWLEAHKQKDGKVLERVKEKYENVLAAKERNKNKRTFEDFDNDELVEVFGKDKKGRVRAMGSNISRKKLTHLGVAKSKLEQHKKSSQELASFKDEMISLVDSRMDNFEGLMQAILSKITTKSPAVVNSPVTDPGSSSVPRSLHLSQNIDTVFATGGISHSPCPAPPTRNPQVILCDKFGKKLAKGYVVTDATSSMCHFKKVGYGEKKVYVEEVTDPDAPLFDPPQGGNHTFAGLVDGGFLIWLDCWLEYV</sequence>
<proteinExistence type="predicted"/>
<protein>
    <submittedName>
        <fullName evidence="2">Uncharacterized protein</fullName>
    </submittedName>
</protein>